<sequence>MFRFDHRKDEQRRREKELLKEVKMTEKPKFKDLVAIMFAQYLIILPVAFIGIIVFALAIKLLLKYWGS</sequence>
<organism evidence="2 3">
    <name type="scientific">Clostridium hominis</name>
    <dbReference type="NCBI Taxonomy" id="2763036"/>
    <lineage>
        <taxon>Bacteria</taxon>
        <taxon>Bacillati</taxon>
        <taxon>Bacillota</taxon>
        <taxon>Clostridia</taxon>
        <taxon>Eubacteriales</taxon>
        <taxon>Clostridiaceae</taxon>
        <taxon>Clostridium</taxon>
    </lineage>
</organism>
<accession>A0ABR7DEP3</accession>
<keyword evidence="3" id="KW-1185">Reference proteome</keyword>
<evidence type="ECO:0000313" key="2">
    <source>
        <dbReference type="EMBL" id="MBC5629905.1"/>
    </source>
</evidence>
<dbReference type="Proteomes" id="UP000596929">
    <property type="component" value="Unassembled WGS sequence"/>
</dbReference>
<comment type="caution">
    <text evidence="2">The sequence shown here is derived from an EMBL/GenBank/DDBJ whole genome shotgun (WGS) entry which is preliminary data.</text>
</comment>
<keyword evidence="1" id="KW-1133">Transmembrane helix</keyword>
<feature type="transmembrane region" description="Helical" evidence="1">
    <location>
        <begin position="33"/>
        <end position="59"/>
    </location>
</feature>
<keyword evidence="1" id="KW-0812">Transmembrane</keyword>
<reference evidence="2 3" key="1">
    <citation type="submission" date="2020-08" db="EMBL/GenBank/DDBJ databases">
        <title>Genome public.</title>
        <authorList>
            <person name="Liu C."/>
            <person name="Sun Q."/>
        </authorList>
    </citation>
    <scope>NUCLEOTIDE SEQUENCE [LARGE SCALE GENOMIC DNA]</scope>
    <source>
        <strain evidence="2 3">NSJ-6</strain>
    </source>
</reference>
<dbReference type="RefSeq" id="WP_032116886.1">
    <property type="nucleotide sequence ID" value="NZ_JACOOO010000031.1"/>
</dbReference>
<keyword evidence="1" id="KW-0472">Membrane</keyword>
<proteinExistence type="predicted"/>
<name>A0ABR7DEP3_9CLOT</name>
<evidence type="ECO:0000313" key="3">
    <source>
        <dbReference type="Proteomes" id="UP000596929"/>
    </source>
</evidence>
<gene>
    <name evidence="2" type="ORF">H8S20_13565</name>
</gene>
<dbReference type="EMBL" id="JACOOO010000031">
    <property type="protein sequence ID" value="MBC5629905.1"/>
    <property type="molecule type" value="Genomic_DNA"/>
</dbReference>
<evidence type="ECO:0000256" key="1">
    <source>
        <dbReference type="SAM" id="Phobius"/>
    </source>
</evidence>
<protein>
    <submittedName>
        <fullName evidence="2">Uncharacterized protein</fullName>
    </submittedName>
</protein>